<dbReference type="eggNOG" id="ENOG502R40U">
    <property type="taxonomic scope" value="Eukaryota"/>
</dbReference>
<feature type="non-terminal residue" evidence="2">
    <location>
        <position position="1"/>
    </location>
</feature>
<dbReference type="Pfam" id="PF00646">
    <property type="entry name" value="F-box"/>
    <property type="match status" value="1"/>
</dbReference>
<accession>A0A1Z5RCW1</accession>
<dbReference type="PANTHER" id="PTHR32133:SF409">
    <property type="entry name" value="F-BOX DOMAIN-CONTAINING PROTEIN"/>
    <property type="match status" value="1"/>
</dbReference>
<dbReference type="Gramene" id="OQU81594">
    <property type="protein sequence ID" value="OQU81594"/>
    <property type="gene ID" value="SORBI_3006G081900"/>
</dbReference>
<dbReference type="InterPro" id="IPR036047">
    <property type="entry name" value="F-box-like_dom_sf"/>
</dbReference>
<dbReference type="OMA" id="WSVHINI"/>
<feature type="domain" description="F-box" evidence="1">
    <location>
        <begin position="8"/>
        <end position="50"/>
    </location>
</feature>
<dbReference type="InterPro" id="IPR001810">
    <property type="entry name" value="F-box_dom"/>
</dbReference>
<gene>
    <name evidence="2" type="ORF">SORBI_3006G081900</name>
</gene>
<protein>
    <recommendedName>
        <fullName evidence="1">F-box domain-containing protein</fullName>
    </recommendedName>
</protein>
<dbReference type="PANTHER" id="PTHR32133">
    <property type="entry name" value="OS07G0120400 PROTEIN"/>
    <property type="match status" value="1"/>
</dbReference>
<dbReference type="AlphaFoldDB" id="A0A1Z5RCW1"/>
<keyword evidence="3" id="KW-1185">Reference proteome</keyword>
<evidence type="ECO:0000313" key="2">
    <source>
        <dbReference type="EMBL" id="OQU81594.1"/>
    </source>
</evidence>
<evidence type="ECO:0000259" key="1">
    <source>
        <dbReference type="SMART" id="SM00256"/>
    </source>
</evidence>
<reference evidence="2 3" key="1">
    <citation type="journal article" date="2009" name="Nature">
        <title>The Sorghum bicolor genome and the diversification of grasses.</title>
        <authorList>
            <person name="Paterson A.H."/>
            <person name="Bowers J.E."/>
            <person name="Bruggmann R."/>
            <person name="Dubchak I."/>
            <person name="Grimwood J."/>
            <person name="Gundlach H."/>
            <person name="Haberer G."/>
            <person name="Hellsten U."/>
            <person name="Mitros T."/>
            <person name="Poliakov A."/>
            <person name="Schmutz J."/>
            <person name="Spannagl M."/>
            <person name="Tang H."/>
            <person name="Wang X."/>
            <person name="Wicker T."/>
            <person name="Bharti A.K."/>
            <person name="Chapman J."/>
            <person name="Feltus F.A."/>
            <person name="Gowik U."/>
            <person name="Grigoriev I.V."/>
            <person name="Lyons E."/>
            <person name="Maher C.A."/>
            <person name="Martis M."/>
            <person name="Narechania A."/>
            <person name="Otillar R.P."/>
            <person name="Penning B.W."/>
            <person name="Salamov A.A."/>
            <person name="Wang Y."/>
            <person name="Zhang L."/>
            <person name="Carpita N.C."/>
            <person name="Freeling M."/>
            <person name="Gingle A.R."/>
            <person name="Hash C.T."/>
            <person name="Keller B."/>
            <person name="Klein P."/>
            <person name="Kresovich S."/>
            <person name="McCann M.C."/>
            <person name="Ming R."/>
            <person name="Peterson D.G."/>
            <person name="Mehboob-ur-Rahman"/>
            <person name="Ware D."/>
            <person name="Westhoff P."/>
            <person name="Mayer K.F."/>
            <person name="Messing J."/>
            <person name="Rokhsar D.S."/>
        </authorList>
    </citation>
    <scope>NUCLEOTIDE SEQUENCE [LARGE SCALE GENOMIC DNA]</scope>
    <source>
        <strain evidence="3">cv. BTx623</strain>
    </source>
</reference>
<dbReference type="SUPFAM" id="SSF81383">
    <property type="entry name" value="F-box domain"/>
    <property type="match status" value="1"/>
</dbReference>
<organism evidence="2 3">
    <name type="scientific">Sorghum bicolor</name>
    <name type="common">Sorghum</name>
    <name type="synonym">Sorghum vulgare</name>
    <dbReference type="NCBI Taxonomy" id="4558"/>
    <lineage>
        <taxon>Eukaryota</taxon>
        <taxon>Viridiplantae</taxon>
        <taxon>Streptophyta</taxon>
        <taxon>Embryophyta</taxon>
        <taxon>Tracheophyta</taxon>
        <taxon>Spermatophyta</taxon>
        <taxon>Magnoliopsida</taxon>
        <taxon>Liliopsida</taxon>
        <taxon>Poales</taxon>
        <taxon>Poaceae</taxon>
        <taxon>PACMAD clade</taxon>
        <taxon>Panicoideae</taxon>
        <taxon>Andropogonodae</taxon>
        <taxon>Andropogoneae</taxon>
        <taxon>Sorghinae</taxon>
        <taxon>Sorghum</taxon>
    </lineage>
</organism>
<proteinExistence type="predicted"/>
<dbReference type="SMART" id="SM00256">
    <property type="entry name" value="FBOX"/>
    <property type="match status" value="1"/>
</dbReference>
<reference evidence="3" key="2">
    <citation type="journal article" date="2018" name="Plant J.">
        <title>The Sorghum bicolor reference genome: improved assembly, gene annotations, a transcriptome atlas, and signatures of genome organization.</title>
        <authorList>
            <person name="McCormick R.F."/>
            <person name="Truong S.K."/>
            <person name="Sreedasyam A."/>
            <person name="Jenkins J."/>
            <person name="Shu S."/>
            <person name="Sims D."/>
            <person name="Kennedy M."/>
            <person name="Amirebrahimi M."/>
            <person name="Weers B.D."/>
            <person name="McKinley B."/>
            <person name="Mattison A."/>
            <person name="Morishige D.T."/>
            <person name="Grimwood J."/>
            <person name="Schmutz J."/>
            <person name="Mullet J.E."/>
        </authorList>
    </citation>
    <scope>NUCLEOTIDE SEQUENCE [LARGE SCALE GENOMIC DNA]</scope>
    <source>
        <strain evidence="3">cv. BTx623</strain>
    </source>
</reference>
<dbReference type="Gene3D" id="1.20.1280.50">
    <property type="match status" value="1"/>
</dbReference>
<sequence length="400" mass="43768">MAPPPRTLPDDLIPEILLRLPPDDPAGLVRASAVCKGWRCIITDAAFPGRYRALHPTAPVLGFLHNPSNRKLPRFVSTTSFRPSDADHRRCHALDCRHGHAVFYDYGSLDPRGVLGSYVVWDPATGERHSLPDVPDVLTRPAVVCAAATEGCDDDHRGCSGGPFIVAFVGVENIPIPESHYFDAHACFYASDTGEWSVHINIHLDHGRYNLDDRPAALVGDSLYFFCRRRGYCGTGTASYAVRDIISAGIRERDVLSMMELPREKRLGIGNGKNTNVVVMAAEGGGLGLACLCPKTGTMLYLLAREETESTAGDDDGRWVQRRVIDLKTLLPVGNLKRQPCLSGVAQDANVIFVSTEDGVFTIELVGSSLQLQARKVCEMGRVVDSIIYPFVSFYTESLL</sequence>
<name>A0A1Z5RCW1_SORBI</name>
<dbReference type="Proteomes" id="UP000000768">
    <property type="component" value="Chromosome 6"/>
</dbReference>
<evidence type="ECO:0000313" key="3">
    <source>
        <dbReference type="Proteomes" id="UP000000768"/>
    </source>
</evidence>
<dbReference type="EMBL" id="CM000765">
    <property type="protein sequence ID" value="OQU81594.1"/>
    <property type="molecule type" value="Genomic_DNA"/>
</dbReference>
<dbReference type="InParanoid" id="A0A1Z5RCW1"/>